<accession>A0A2A9EEB8</accession>
<evidence type="ECO:0000256" key="2">
    <source>
        <dbReference type="ARBA" id="ARBA00009399"/>
    </source>
</evidence>
<sequence>MIENHVTSALASSVIEPSETPATAVLLPSRGAAILARLAEVGRFGAVGTIAFFVDLGVYNLLRFGPGGSPHVSALWAKVIAVVLATAVSWLGSRHWTFADRRTDQPAREAFSFLVVNGLGMAISLLCLVVTTDVLGLTSPLAENVAANVVGLALANVFRYFAYRHLVFAAPR</sequence>
<dbReference type="GO" id="GO:0000271">
    <property type="term" value="P:polysaccharide biosynthetic process"/>
    <property type="evidence" value="ECO:0007669"/>
    <property type="project" value="InterPro"/>
</dbReference>
<evidence type="ECO:0000259" key="7">
    <source>
        <dbReference type="Pfam" id="PF04138"/>
    </source>
</evidence>
<dbReference type="Proteomes" id="UP000221394">
    <property type="component" value="Unassembled WGS sequence"/>
</dbReference>
<feature type="transmembrane region" description="Helical" evidence="6">
    <location>
        <begin position="44"/>
        <end position="62"/>
    </location>
</feature>
<evidence type="ECO:0000256" key="3">
    <source>
        <dbReference type="ARBA" id="ARBA00022692"/>
    </source>
</evidence>
<evidence type="ECO:0000313" key="9">
    <source>
        <dbReference type="Proteomes" id="UP000221394"/>
    </source>
</evidence>
<evidence type="ECO:0000256" key="5">
    <source>
        <dbReference type="ARBA" id="ARBA00023136"/>
    </source>
</evidence>
<evidence type="ECO:0000256" key="4">
    <source>
        <dbReference type="ARBA" id="ARBA00022989"/>
    </source>
</evidence>
<feature type="domain" description="GtrA/DPMS transmembrane" evidence="7">
    <location>
        <begin position="43"/>
        <end position="168"/>
    </location>
</feature>
<evidence type="ECO:0000313" key="8">
    <source>
        <dbReference type="EMBL" id="PFG36570.1"/>
    </source>
</evidence>
<comment type="similarity">
    <text evidence="2">Belongs to the GtrA family.</text>
</comment>
<dbReference type="GO" id="GO:0005886">
    <property type="term" value="C:plasma membrane"/>
    <property type="evidence" value="ECO:0007669"/>
    <property type="project" value="TreeGrafter"/>
</dbReference>
<reference evidence="8 9" key="1">
    <citation type="submission" date="2017-10" db="EMBL/GenBank/DDBJ databases">
        <title>Sequencing the genomes of 1000 actinobacteria strains.</title>
        <authorList>
            <person name="Klenk H.-P."/>
        </authorList>
    </citation>
    <scope>NUCLEOTIDE SEQUENCE [LARGE SCALE GENOMIC DNA]</scope>
    <source>
        <strain evidence="8 9">DSM 21574</strain>
    </source>
</reference>
<dbReference type="InterPro" id="IPR051401">
    <property type="entry name" value="GtrA_CellWall_Glycosyl"/>
</dbReference>
<evidence type="ECO:0000256" key="6">
    <source>
        <dbReference type="SAM" id="Phobius"/>
    </source>
</evidence>
<dbReference type="InterPro" id="IPR007267">
    <property type="entry name" value="GtrA_DPMS_TM"/>
</dbReference>
<dbReference type="PANTHER" id="PTHR38459">
    <property type="entry name" value="PROPHAGE BACTOPRENOL-LINKED GLUCOSE TRANSLOCASE HOMOLOG"/>
    <property type="match status" value="1"/>
</dbReference>
<feature type="transmembrane region" description="Helical" evidence="6">
    <location>
        <begin position="74"/>
        <end position="92"/>
    </location>
</feature>
<protein>
    <submittedName>
        <fullName evidence="8">Putative flippase GtrA</fullName>
    </submittedName>
</protein>
<keyword evidence="4 6" id="KW-1133">Transmembrane helix</keyword>
<dbReference type="EMBL" id="PDJH01000001">
    <property type="protein sequence ID" value="PFG36570.1"/>
    <property type="molecule type" value="Genomic_DNA"/>
</dbReference>
<gene>
    <name evidence="8" type="ORF">ATL41_1299</name>
</gene>
<dbReference type="AlphaFoldDB" id="A0A2A9EEB8"/>
<keyword evidence="5 6" id="KW-0472">Membrane</keyword>
<name>A0A2A9EEB8_9MICO</name>
<keyword evidence="3 6" id="KW-0812">Transmembrane</keyword>
<proteinExistence type="inferred from homology"/>
<comment type="subcellular location">
    <subcellularLocation>
        <location evidence="1">Membrane</location>
        <topology evidence="1">Multi-pass membrane protein</topology>
    </subcellularLocation>
</comment>
<dbReference type="Pfam" id="PF04138">
    <property type="entry name" value="GtrA_DPMS_TM"/>
    <property type="match status" value="1"/>
</dbReference>
<evidence type="ECO:0000256" key="1">
    <source>
        <dbReference type="ARBA" id="ARBA00004141"/>
    </source>
</evidence>
<feature type="transmembrane region" description="Helical" evidence="6">
    <location>
        <begin position="144"/>
        <end position="162"/>
    </location>
</feature>
<keyword evidence="9" id="KW-1185">Reference proteome</keyword>
<dbReference type="PANTHER" id="PTHR38459:SF1">
    <property type="entry name" value="PROPHAGE BACTOPRENOL-LINKED GLUCOSE TRANSLOCASE HOMOLOG"/>
    <property type="match status" value="1"/>
</dbReference>
<comment type="caution">
    <text evidence="8">The sequence shown here is derived from an EMBL/GenBank/DDBJ whole genome shotgun (WGS) entry which is preliminary data.</text>
</comment>
<feature type="transmembrane region" description="Helical" evidence="6">
    <location>
        <begin position="113"/>
        <end position="132"/>
    </location>
</feature>
<organism evidence="8 9">
    <name type="scientific">Flavimobilis soli</name>
    <dbReference type="NCBI Taxonomy" id="442709"/>
    <lineage>
        <taxon>Bacteria</taxon>
        <taxon>Bacillati</taxon>
        <taxon>Actinomycetota</taxon>
        <taxon>Actinomycetes</taxon>
        <taxon>Micrococcales</taxon>
        <taxon>Jonesiaceae</taxon>
        <taxon>Flavimobilis</taxon>
    </lineage>
</organism>